<accession>A0ABY7G5R8</accession>
<dbReference type="EMBL" id="CP111026">
    <property type="protein sequence ID" value="WAR28704.1"/>
    <property type="molecule type" value="Genomic_DNA"/>
</dbReference>
<evidence type="ECO:0000313" key="5">
    <source>
        <dbReference type="Proteomes" id="UP001164746"/>
    </source>
</evidence>
<feature type="compositionally biased region" description="Polar residues" evidence="1">
    <location>
        <begin position="425"/>
        <end position="439"/>
    </location>
</feature>
<feature type="compositionally biased region" description="Basic and acidic residues" evidence="1">
    <location>
        <begin position="444"/>
        <end position="465"/>
    </location>
</feature>
<evidence type="ECO:0000256" key="3">
    <source>
        <dbReference type="SAM" id="SignalP"/>
    </source>
</evidence>
<evidence type="ECO:0000256" key="1">
    <source>
        <dbReference type="SAM" id="MobiDB-lite"/>
    </source>
</evidence>
<proteinExistence type="predicted"/>
<keyword evidence="2" id="KW-0812">Transmembrane</keyword>
<keyword evidence="2" id="KW-1133">Transmembrane helix</keyword>
<feature type="transmembrane region" description="Helical" evidence="2">
    <location>
        <begin position="297"/>
        <end position="321"/>
    </location>
</feature>
<keyword evidence="2" id="KW-0472">Membrane</keyword>
<keyword evidence="3" id="KW-0732">Signal</keyword>
<protein>
    <submittedName>
        <fullName evidence="4">Uncharacterized protein</fullName>
    </submittedName>
</protein>
<evidence type="ECO:0000256" key="2">
    <source>
        <dbReference type="SAM" id="Phobius"/>
    </source>
</evidence>
<organism evidence="4 5">
    <name type="scientific">Mya arenaria</name>
    <name type="common">Soft-shell clam</name>
    <dbReference type="NCBI Taxonomy" id="6604"/>
    <lineage>
        <taxon>Eukaryota</taxon>
        <taxon>Metazoa</taxon>
        <taxon>Spiralia</taxon>
        <taxon>Lophotrochozoa</taxon>
        <taxon>Mollusca</taxon>
        <taxon>Bivalvia</taxon>
        <taxon>Autobranchia</taxon>
        <taxon>Heteroconchia</taxon>
        <taxon>Euheterodonta</taxon>
        <taxon>Imparidentia</taxon>
        <taxon>Neoheterodontei</taxon>
        <taxon>Myida</taxon>
        <taxon>Myoidea</taxon>
        <taxon>Myidae</taxon>
        <taxon>Mya</taxon>
    </lineage>
</organism>
<reference evidence="4" key="1">
    <citation type="submission" date="2022-11" db="EMBL/GenBank/DDBJ databases">
        <title>Centuries of genome instability and evolution in soft-shell clam transmissible cancer (bioRxiv).</title>
        <authorList>
            <person name="Hart S.F.M."/>
            <person name="Yonemitsu M.A."/>
            <person name="Giersch R.M."/>
            <person name="Beal B.F."/>
            <person name="Arriagada G."/>
            <person name="Davis B.W."/>
            <person name="Ostrander E.A."/>
            <person name="Goff S.P."/>
            <person name="Metzger M.J."/>
        </authorList>
    </citation>
    <scope>NUCLEOTIDE SEQUENCE</scope>
    <source>
        <strain evidence="4">MELC-2E11</strain>
        <tissue evidence="4">Siphon/mantle</tissue>
    </source>
</reference>
<feature type="chain" id="PRO_5046329956" evidence="3">
    <location>
        <begin position="22"/>
        <end position="541"/>
    </location>
</feature>
<evidence type="ECO:0000313" key="4">
    <source>
        <dbReference type="EMBL" id="WAR28704.1"/>
    </source>
</evidence>
<feature type="region of interest" description="Disordered" evidence="1">
    <location>
        <begin position="406"/>
        <end position="521"/>
    </location>
</feature>
<sequence>MNSLKCVIVTILCCLGIICKGQEVSISQEKTKRDESRCTLAEPTVTCTDYDSCIVENGLEFLTNAGDQDNGFWIGYAKTWISYAYVGCGQLIDGASYSVSTLGECRRKTGCQTFGIQSSTAGLRCKCASDNFKRRKCGVKCEEADQYPCGDTAHKFSFYTVENVPPSNNSQDIHRNCLLFYYNYRPDYNAMAMAEIQSYDQSNELWAQAVENCVAEEKFPASIQSIKNTNFTNNDAQNHWTGIIKTESIISLNDILDNSTYPPLKYAYVMLINEKYYVKFAEEDEMRKSLCTGGSTAGLAAGVSVSLVVLIIVTVIVLVFFKRRGLLTKCYKQNDENSNHTKDTATEIACISTPIFESTTNTMDDLTATNHSYFVLEKTFDEETNEDTEHYAEPDTTDVDHYDLTEMSQNDTNDDNETAHDKNSSARSDLSKPNNTYNKVTLHRTNEYDHIHQDGMPPKSDRQTENEYDISNNLIDGKGHNNIGDDSDTYNHLNKHELKSSDTDNVYGKSETDGDSGYDTSSALTLRRNMDADYDVIKKKW</sequence>
<dbReference type="Proteomes" id="UP001164746">
    <property type="component" value="Chromosome 15"/>
</dbReference>
<keyword evidence="5" id="KW-1185">Reference proteome</keyword>
<name>A0ABY7G5R8_MYAAR</name>
<feature type="signal peptide" evidence="3">
    <location>
        <begin position="1"/>
        <end position="21"/>
    </location>
</feature>
<gene>
    <name evidence="4" type="ORF">MAR_014408</name>
</gene>